<protein>
    <submittedName>
        <fullName evidence="2">Acyl-coenzyme A:6-aminopenicillanic acid acyl-transferase</fullName>
    </submittedName>
</protein>
<dbReference type="PATRIC" id="fig|479117.4.peg.1708"/>
<dbReference type="Gene3D" id="1.10.10.2120">
    <property type="match status" value="1"/>
</dbReference>
<dbReference type="Proteomes" id="UP000243589">
    <property type="component" value="Unassembled WGS sequence"/>
</dbReference>
<feature type="domain" description="Peptidase C45 hydrolase" evidence="1">
    <location>
        <begin position="147"/>
        <end position="309"/>
    </location>
</feature>
<dbReference type="SUPFAM" id="SSF56235">
    <property type="entry name" value="N-terminal nucleophile aminohydrolases (Ntn hydrolases)"/>
    <property type="match status" value="1"/>
</dbReference>
<accession>A0A150H7Q4</accession>
<reference evidence="2 3" key="1">
    <citation type="submission" date="2016-01" db="EMBL/GenBank/DDBJ databases">
        <title>Use of Whole Genome Sequencing to ascertain that Brevibacterium massiliense (Roux, Raoult 2009) is a later heterotypic synonym of Brevibacterium ravenspurgense (Mages 2008).</title>
        <authorList>
            <person name="Bernier A.-M."/>
            <person name="Burdz T."/>
            <person name="Huynh C."/>
            <person name="Pachecho A.L."/>
            <person name="Wiebe D."/>
            <person name="Bonner C."/>
            <person name="Bernard K."/>
        </authorList>
    </citation>
    <scope>NUCLEOTIDE SEQUENCE [LARGE SCALE GENOMIC DNA]</scope>
    <source>
        <strain evidence="2 3">CCUG56047</strain>
    </source>
</reference>
<sequence length="378" mass="39774">MPVPHEVRSESIVVSGPTPQMRGMARATQTAQRIRSAHRSYTHLFESLGIEDRAVKAAAKDSLAALRDWDPEQHQEITGVAMGAGLTPADLMVIIARTEILALADRSVLPTQQEGPREAGSTSPASECSTITFAADPADAGAPCVGVQTWDWYPEFADLWHLHSVSALPGGYGYAGVAEYGMTGKIGVNSAGLGCFLNILFASDDAPGGVPVHSVLARVLGTAGNVDEAVQLIEEAPLTSSSVITLVDPERTAMVEISAGKTRVLDGQGYAVHTNHFLDGDFAQTGLLSPPNSNTFERLEFLQDAVASAGVPQRAEDLVPMLCSDPAVGGVAKLPKSGGVLDSATLASIRIDPAQRRIAVSPGIPQYVKMRTVVMRAS</sequence>
<dbReference type="InterPro" id="IPR029055">
    <property type="entry name" value="Ntn_hydrolases_N"/>
</dbReference>
<dbReference type="PANTHER" id="PTHR34180:SF1">
    <property type="entry name" value="BETA-ALANYL-DOPAMINE_CARCININE HYDROLASE"/>
    <property type="match status" value="1"/>
</dbReference>
<dbReference type="PANTHER" id="PTHR34180">
    <property type="entry name" value="PEPTIDASE C45"/>
    <property type="match status" value="1"/>
</dbReference>
<evidence type="ECO:0000259" key="1">
    <source>
        <dbReference type="Pfam" id="PF03417"/>
    </source>
</evidence>
<keyword evidence="3" id="KW-1185">Reference proteome</keyword>
<proteinExistence type="predicted"/>
<dbReference type="GO" id="GO:0016740">
    <property type="term" value="F:transferase activity"/>
    <property type="evidence" value="ECO:0007669"/>
    <property type="project" value="UniProtKB-KW"/>
</dbReference>
<name>A0A150H7Q4_9MICO</name>
<dbReference type="NCBIfam" id="NF040521">
    <property type="entry name" value="C45_proenzyme"/>
    <property type="match status" value="1"/>
</dbReference>
<dbReference type="EMBL" id="LQQC01000011">
    <property type="protein sequence ID" value="KXZ57700.1"/>
    <property type="molecule type" value="Genomic_DNA"/>
</dbReference>
<comment type="caution">
    <text evidence="2">The sequence shown here is derived from an EMBL/GenBank/DDBJ whole genome shotgun (WGS) entry which is preliminary data.</text>
</comment>
<dbReference type="Gene3D" id="3.60.60.10">
    <property type="entry name" value="Penicillin V Acylase, Chain A"/>
    <property type="match status" value="1"/>
</dbReference>
<keyword evidence="2" id="KW-0808">Transferase</keyword>
<dbReference type="InterPro" id="IPR047794">
    <property type="entry name" value="C45_proenzyme-like"/>
</dbReference>
<evidence type="ECO:0000313" key="2">
    <source>
        <dbReference type="EMBL" id="KXZ57700.1"/>
    </source>
</evidence>
<evidence type="ECO:0000313" key="3">
    <source>
        <dbReference type="Proteomes" id="UP000243589"/>
    </source>
</evidence>
<dbReference type="Pfam" id="PF03417">
    <property type="entry name" value="AAT"/>
    <property type="match status" value="1"/>
</dbReference>
<dbReference type="InterPro" id="IPR005079">
    <property type="entry name" value="Peptidase_C45_hydrolase"/>
</dbReference>
<dbReference type="RefSeq" id="WP_062022430.1">
    <property type="nucleotide sequence ID" value="NZ_LQQC01000011.1"/>
</dbReference>
<gene>
    <name evidence="2" type="ORF">Bravens_01724</name>
</gene>
<dbReference type="InterPro" id="IPR047801">
    <property type="entry name" value="Peptidase_C45"/>
</dbReference>
<organism evidence="2 3">
    <name type="scientific">Brevibacterium ravenspurgense</name>
    <dbReference type="NCBI Taxonomy" id="479117"/>
    <lineage>
        <taxon>Bacteria</taxon>
        <taxon>Bacillati</taxon>
        <taxon>Actinomycetota</taxon>
        <taxon>Actinomycetes</taxon>
        <taxon>Micrococcales</taxon>
        <taxon>Brevibacteriaceae</taxon>
        <taxon>Brevibacterium</taxon>
    </lineage>
</organism>
<dbReference type="AlphaFoldDB" id="A0A150H7Q4"/>